<sequence>MWQPIASYNRNDYISAKRINYSHERNMFIGSILKKS</sequence>
<gene>
    <name evidence="1" type="ordered locus">A1E_02540</name>
</gene>
<organism evidence="1 2">
    <name type="scientific">Rickettsia canadensis (strain McKiel)</name>
    <dbReference type="NCBI Taxonomy" id="293613"/>
    <lineage>
        <taxon>Bacteria</taxon>
        <taxon>Pseudomonadati</taxon>
        <taxon>Pseudomonadota</taxon>
        <taxon>Alphaproteobacteria</taxon>
        <taxon>Rickettsiales</taxon>
        <taxon>Rickettsiaceae</taxon>
        <taxon>Rickettsieae</taxon>
        <taxon>Rickettsia</taxon>
        <taxon>belli group</taxon>
    </lineage>
</organism>
<evidence type="ECO:0000313" key="2">
    <source>
        <dbReference type="Proteomes" id="UP000007056"/>
    </source>
</evidence>
<dbReference type="KEGG" id="rcm:A1E_02540"/>
<dbReference type="EMBL" id="CP000409">
    <property type="protein sequence ID" value="ABV73452.1"/>
    <property type="molecule type" value="Genomic_DNA"/>
</dbReference>
<accession>A8EYL9</accession>
<dbReference type="AlphaFoldDB" id="A8EYL9"/>
<evidence type="ECO:0000313" key="1">
    <source>
        <dbReference type="EMBL" id="ABV73452.1"/>
    </source>
</evidence>
<dbReference type="HOGENOM" id="CLU_3358168_0_0_5"/>
<reference evidence="2" key="1">
    <citation type="submission" date="2007-09" db="EMBL/GenBank/DDBJ databases">
        <title>Complete genome sequence of Rickettsia canadensis.</title>
        <authorList>
            <person name="Madan A."/>
            <person name="Fahey J."/>
            <person name="Helton E."/>
            <person name="Ketteman M."/>
            <person name="Madan A."/>
            <person name="Rodrigues S."/>
            <person name="Sanchez A."/>
            <person name="Whiting M."/>
            <person name="Dasch G."/>
            <person name="Eremeeva M."/>
        </authorList>
    </citation>
    <scope>NUCLEOTIDE SEQUENCE [LARGE SCALE GENOMIC DNA]</scope>
    <source>
        <strain evidence="2">McKiel</strain>
    </source>
</reference>
<name>A8EYL9_RICCK</name>
<proteinExistence type="predicted"/>
<protein>
    <submittedName>
        <fullName evidence="1">Uncharacterized protein</fullName>
    </submittedName>
</protein>
<dbReference type="Proteomes" id="UP000007056">
    <property type="component" value="Chromosome"/>
</dbReference>